<accession>A0A813BLD9</accession>
<organism evidence="1 2">
    <name type="scientific">Symbiodinium necroappetens</name>
    <dbReference type="NCBI Taxonomy" id="1628268"/>
    <lineage>
        <taxon>Eukaryota</taxon>
        <taxon>Sar</taxon>
        <taxon>Alveolata</taxon>
        <taxon>Dinophyceae</taxon>
        <taxon>Suessiales</taxon>
        <taxon>Symbiodiniaceae</taxon>
        <taxon>Symbiodinium</taxon>
    </lineage>
</organism>
<keyword evidence="2" id="KW-1185">Reference proteome</keyword>
<evidence type="ECO:0000313" key="1">
    <source>
        <dbReference type="EMBL" id="CAE7906569.1"/>
    </source>
</evidence>
<proteinExistence type="predicted"/>
<dbReference type="AlphaFoldDB" id="A0A813BLD9"/>
<reference evidence="1" key="1">
    <citation type="submission" date="2021-02" db="EMBL/GenBank/DDBJ databases">
        <authorList>
            <person name="Dougan E. K."/>
            <person name="Rhodes N."/>
            <person name="Thang M."/>
            <person name="Chan C."/>
        </authorList>
    </citation>
    <scope>NUCLEOTIDE SEQUENCE</scope>
</reference>
<name>A0A813BLD9_9DINO</name>
<comment type="caution">
    <text evidence="1">The sequence shown here is derived from an EMBL/GenBank/DDBJ whole genome shotgun (WGS) entry which is preliminary data.</text>
</comment>
<dbReference type="Proteomes" id="UP000601435">
    <property type="component" value="Unassembled WGS sequence"/>
</dbReference>
<protein>
    <submittedName>
        <fullName evidence="1">Uncharacterized protein</fullName>
    </submittedName>
</protein>
<evidence type="ECO:0000313" key="2">
    <source>
        <dbReference type="Proteomes" id="UP000601435"/>
    </source>
</evidence>
<gene>
    <name evidence="1" type="ORF">SNEC2469_LOCUS30708</name>
</gene>
<sequence length="281" mass="31467">MHSDGGQRGLCGCQRGYSTCRRDRWKLRSFACCACAVVVSSSWIALDKLAWCFGGGGMASRNYARAHLQQRQLFGGFLDPSDWQRDSFVGEALSLWLPSYPPKTEVVALEVEPSSDRYWSYLKPEKCKWYMDKIVAVGEKVGDLEERTLMFMKATANDMGADFQALTWKKAGVPAEIQLGSIDIGLMSDGTFTELGAKGTEAALRRMFLMLKNSGRFFVIANTDDEQFGFREQLVLGFEPAVLKRVGWQIQAAKRDNGVVVAYLAKRRATGAKKSRRITKR</sequence>
<dbReference type="OrthoDB" id="416762at2759"/>
<dbReference type="EMBL" id="CAJNJA010072363">
    <property type="protein sequence ID" value="CAE7906569.1"/>
    <property type="molecule type" value="Genomic_DNA"/>
</dbReference>